<dbReference type="EMBL" id="CP007142">
    <property type="protein sequence ID" value="AJQ94256.1"/>
    <property type="molecule type" value="Genomic_DNA"/>
</dbReference>
<dbReference type="AlphaFoldDB" id="A0A0C5VJ39"/>
<proteinExistence type="predicted"/>
<sequence>MKKAYLLIIFMFSVYTYAENDDREYIYQSINKPADFYFIFRNNSTQYIDVSTDNHECKTTKKGFCIQNRAFELFIPEQFKSISKWEYNGYEYSRGMIKKLNILGKHFEGYEISRHIKNGEIKFFYTEKYGLIYFGIENNGHMQSLFISSLNCGLFALNSCDD</sequence>
<dbReference type="STRING" id="1445510.YC6258_02218"/>
<organism evidence="2 3">
    <name type="scientific">Gynuella sunshinyii YC6258</name>
    <dbReference type="NCBI Taxonomy" id="1445510"/>
    <lineage>
        <taxon>Bacteria</taxon>
        <taxon>Pseudomonadati</taxon>
        <taxon>Pseudomonadota</taxon>
        <taxon>Gammaproteobacteria</taxon>
        <taxon>Oceanospirillales</taxon>
        <taxon>Saccharospirillaceae</taxon>
        <taxon>Gynuella</taxon>
    </lineage>
</organism>
<evidence type="ECO:0000313" key="2">
    <source>
        <dbReference type="EMBL" id="AJQ94256.1"/>
    </source>
</evidence>
<accession>A0A0C5VJ39</accession>
<keyword evidence="1" id="KW-0732">Signal</keyword>
<dbReference type="KEGG" id="gsn:YC6258_02218"/>
<dbReference type="HOGENOM" id="CLU_1633088_0_0_6"/>
<dbReference type="RefSeq" id="WP_044616820.1">
    <property type="nucleotide sequence ID" value="NZ_CP007142.1"/>
</dbReference>
<reference evidence="2 3" key="1">
    <citation type="submission" date="2014-01" db="EMBL/GenBank/DDBJ databases">
        <title>Full genme sequencing of cellulolytic bacterium Gynuella sunshinyii YC6258T gen. nov., sp. nov.</title>
        <authorList>
            <person name="Khan H."/>
            <person name="Chung E.J."/>
            <person name="Chung Y.R."/>
        </authorList>
    </citation>
    <scope>NUCLEOTIDE SEQUENCE [LARGE SCALE GENOMIC DNA]</scope>
    <source>
        <strain evidence="2 3">YC6258</strain>
    </source>
</reference>
<dbReference type="Proteomes" id="UP000032266">
    <property type="component" value="Chromosome"/>
</dbReference>
<keyword evidence="3" id="KW-1185">Reference proteome</keyword>
<gene>
    <name evidence="2" type="ORF">YC6258_02218</name>
</gene>
<name>A0A0C5VJ39_9GAMM</name>
<evidence type="ECO:0000313" key="3">
    <source>
        <dbReference type="Proteomes" id="UP000032266"/>
    </source>
</evidence>
<feature type="signal peptide" evidence="1">
    <location>
        <begin position="1"/>
        <end position="18"/>
    </location>
</feature>
<evidence type="ECO:0000256" key="1">
    <source>
        <dbReference type="SAM" id="SignalP"/>
    </source>
</evidence>
<feature type="chain" id="PRO_5002183729" evidence="1">
    <location>
        <begin position="19"/>
        <end position="162"/>
    </location>
</feature>
<protein>
    <submittedName>
        <fullName evidence="2">Uncharacterized protein</fullName>
    </submittedName>
</protein>